<dbReference type="EMBL" id="JANIIK010000044">
    <property type="protein sequence ID" value="KAJ3604552.1"/>
    <property type="molecule type" value="Genomic_DNA"/>
</dbReference>
<reference evidence="2" key="1">
    <citation type="submission" date="2022-07" db="EMBL/GenBank/DDBJ databases">
        <title>Chromosome-level genome of Muraenolepis orangiensis.</title>
        <authorList>
            <person name="Kim J."/>
        </authorList>
    </citation>
    <scope>NUCLEOTIDE SEQUENCE</scope>
    <source>
        <strain evidence="2">KU_S4_2022</strain>
        <tissue evidence="2">Muscle</tissue>
    </source>
</reference>
<feature type="compositionally biased region" description="Basic and acidic residues" evidence="1">
    <location>
        <begin position="65"/>
        <end position="80"/>
    </location>
</feature>
<dbReference type="AlphaFoldDB" id="A0A9Q0EAW8"/>
<gene>
    <name evidence="2" type="ORF">NHX12_029292</name>
</gene>
<feature type="region of interest" description="Disordered" evidence="1">
    <location>
        <begin position="1"/>
        <end position="106"/>
    </location>
</feature>
<evidence type="ECO:0000313" key="3">
    <source>
        <dbReference type="Proteomes" id="UP001148018"/>
    </source>
</evidence>
<proteinExistence type="predicted"/>
<protein>
    <submittedName>
        <fullName evidence="2">Uncharacterized protein</fullName>
    </submittedName>
</protein>
<name>A0A9Q0EAW8_9TELE</name>
<feature type="compositionally biased region" description="Basic and acidic residues" evidence="1">
    <location>
        <begin position="34"/>
        <end position="49"/>
    </location>
</feature>
<evidence type="ECO:0000256" key="1">
    <source>
        <dbReference type="SAM" id="MobiDB-lite"/>
    </source>
</evidence>
<organism evidence="2 3">
    <name type="scientific">Muraenolepis orangiensis</name>
    <name type="common">Patagonian moray cod</name>
    <dbReference type="NCBI Taxonomy" id="630683"/>
    <lineage>
        <taxon>Eukaryota</taxon>
        <taxon>Metazoa</taxon>
        <taxon>Chordata</taxon>
        <taxon>Craniata</taxon>
        <taxon>Vertebrata</taxon>
        <taxon>Euteleostomi</taxon>
        <taxon>Actinopterygii</taxon>
        <taxon>Neopterygii</taxon>
        <taxon>Teleostei</taxon>
        <taxon>Neoteleostei</taxon>
        <taxon>Acanthomorphata</taxon>
        <taxon>Zeiogadaria</taxon>
        <taxon>Gadariae</taxon>
        <taxon>Gadiformes</taxon>
        <taxon>Muraenolepidoidei</taxon>
        <taxon>Muraenolepididae</taxon>
        <taxon>Muraenolepis</taxon>
    </lineage>
</organism>
<keyword evidence="3" id="KW-1185">Reference proteome</keyword>
<accession>A0A9Q0EAW8</accession>
<dbReference type="Proteomes" id="UP001148018">
    <property type="component" value="Unassembled WGS sequence"/>
</dbReference>
<comment type="caution">
    <text evidence="2">The sequence shown here is derived from an EMBL/GenBank/DDBJ whole genome shotgun (WGS) entry which is preliminary data.</text>
</comment>
<evidence type="ECO:0000313" key="2">
    <source>
        <dbReference type="EMBL" id="KAJ3604552.1"/>
    </source>
</evidence>
<sequence length="106" mass="11880">MRRRNSYSSPFGGGDRGENGAPGLRDQSRQLLTPHEKKSGRGRKRESAALRRPPQQAVGGDSDPLESKTERRKEGREKATQRALLHPRRGRRDREKASTDPQASHA</sequence>